<dbReference type="Pfam" id="PF00642">
    <property type="entry name" value="zf-CCCH"/>
    <property type="match status" value="1"/>
</dbReference>
<keyword evidence="3 4" id="KW-0862">Zinc</keyword>
<dbReference type="Gene3D" id="4.10.1000.10">
    <property type="entry name" value="Zinc finger, CCCH-type"/>
    <property type="match status" value="1"/>
</dbReference>
<evidence type="ECO:0000313" key="6">
    <source>
        <dbReference type="EMBL" id="CAI9616346.1"/>
    </source>
</evidence>
<dbReference type="InterPro" id="IPR039691">
    <property type="entry name" value="ZC3H7A/B"/>
</dbReference>
<feature type="domain" description="C3H1-type" evidence="5">
    <location>
        <begin position="422"/>
        <end position="449"/>
    </location>
</feature>
<dbReference type="InterPro" id="IPR036855">
    <property type="entry name" value="Znf_CCCH_sf"/>
</dbReference>
<reference evidence="6" key="1">
    <citation type="submission" date="2023-05" db="EMBL/GenBank/DDBJ databases">
        <authorList>
            <person name="Stuckert A."/>
        </authorList>
    </citation>
    <scope>NUCLEOTIDE SEQUENCE</scope>
</reference>
<feature type="non-terminal residue" evidence="6">
    <location>
        <position position="1"/>
    </location>
</feature>
<keyword evidence="1 4" id="KW-0479">Metal-binding</keyword>
<organism evidence="6 7">
    <name type="scientific">Staurois parvus</name>
    <dbReference type="NCBI Taxonomy" id="386267"/>
    <lineage>
        <taxon>Eukaryota</taxon>
        <taxon>Metazoa</taxon>
        <taxon>Chordata</taxon>
        <taxon>Craniata</taxon>
        <taxon>Vertebrata</taxon>
        <taxon>Euteleostomi</taxon>
        <taxon>Amphibia</taxon>
        <taxon>Batrachia</taxon>
        <taxon>Anura</taxon>
        <taxon>Neobatrachia</taxon>
        <taxon>Ranoidea</taxon>
        <taxon>Ranidae</taxon>
        <taxon>Staurois</taxon>
    </lineage>
</organism>
<feature type="domain" description="C3H1-type" evidence="5">
    <location>
        <begin position="155"/>
        <end position="177"/>
    </location>
</feature>
<evidence type="ECO:0000256" key="4">
    <source>
        <dbReference type="PROSITE-ProRule" id="PRU00723"/>
    </source>
</evidence>
<dbReference type="InterPro" id="IPR000571">
    <property type="entry name" value="Znf_CCCH"/>
</dbReference>
<accession>A0ABN9H3N2</accession>
<proteinExistence type="predicted"/>
<dbReference type="PROSITE" id="PS50103">
    <property type="entry name" value="ZF_C3H1"/>
    <property type="match status" value="3"/>
</dbReference>
<keyword evidence="2 4" id="KW-0863">Zinc-finger</keyword>
<sequence length="492" mass="57543">KNSPDDLWKRIRPRPTKNQYAGQYYICKDVDQGMECTYLGNCTFAYCQEEIDVWTLERKGTFCRDTLFGGSRKVNLTIPHLLQEHSGTFVFLCEKCFDHKPRMISQQSKENPFTCSHSVSKHTFEENKCLVHVFKDTIVKYWKIRPFNSQVVLDLCRHEVRYGCLREDECFYAHSLVELRVWVIQNETGISFEKIVQESQKYWANESSAHKPQLLNTQNNPECPNLNIKFVCGQCWRNGQIIEADKNRKYCSAKARHTWAKDRQVVLAMSSERSSGKNAKKWISIRPCPLRKPLPVQFELCHHIVTGKKCQFIGNCAFAHSQEEKEIWTYMKDLGIQDMDKLYETLKSKKTEGGKEMSSQAYKQIHLPTDYAETTVNFHCWLCGKNCNSERQWKMHISSEKHKERVFHSEDDQNIWQHRFPTGSLSVCKRFLSGSCPDGEKCRFAHGNAELQEWEERSKVLCQKLEKARKDQLISADDNDFGKYSFLINAFN</sequence>
<dbReference type="EMBL" id="CATNWA010020049">
    <property type="protein sequence ID" value="CAI9616346.1"/>
    <property type="molecule type" value="Genomic_DNA"/>
</dbReference>
<dbReference type="SMART" id="SM00356">
    <property type="entry name" value="ZnF_C3H1"/>
    <property type="match status" value="3"/>
</dbReference>
<dbReference type="Proteomes" id="UP001162483">
    <property type="component" value="Unassembled WGS sequence"/>
</dbReference>
<evidence type="ECO:0000256" key="3">
    <source>
        <dbReference type="ARBA" id="ARBA00022833"/>
    </source>
</evidence>
<evidence type="ECO:0000259" key="5">
    <source>
        <dbReference type="PROSITE" id="PS50103"/>
    </source>
</evidence>
<feature type="domain" description="C3H1-type" evidence="5">
    <location>
        <begin position="295"/>
        <end position="323"/>
    </location>
</feature>
<dbReference type="PANTHER" id="PTHR14928:SF13">
    <property type="entry name" value="ZINC FINGER CCCH DOMAIN-CONTAINING PROTEIN 7A"/>
    <property type="match status" value="1"/>
</dbReference>
<protein>
    <recommendedName>
        <fullName evidence="5">C3H1-type domain-containing protein</fullName>
    </recommendedName>
</protein>
<dbReference type="InterPro" id="IPR036236">
    <property type="entry name" value="Znf_C2H2_sf"/>
</dbReference>
<comment type="caution">
    <text evidence="6">The sequence shown here is derived from an EMBL/GenBank/DDBJ whole genome shotgun (WGS) entry which is preliminary data.</text>
</comment>
<dbReference type="Gene3D" id="3.30.160.60">
    <property type="entry name" value="Classic Zinc Finger"/>
    <property type="match status" value="1"/>
</dbReference>
<feature type="zinc finger region" description="C3H1-type" evidence="4">
    <location>
        <begin position="155"/>
        <end position="177"/>
    </location>
</feature>
<gene>
    <name evidence="6" type="ORF">SPARVUS_LOCUS15364564</name>
</gene>
<feature type="zinc finger region" description="C3H1-type" evidence="4">
    <location>
        <begin position="295"/>
        <end position="323"/>
    </location>
</feature>
<dbReference type="SUPFAM" id="SSF90229">
    <property type="entry name" value="CCCH zinc finger"/>
    <property type="match status" value="2"/>
</dbReference>
<evidence type="ECO:0000256" key="1">
    <source>
        <dbReference type="ARBA" id="ARBA00022723"/>
    </source>
</evidence>
<dbReference type="PANTHER" id="PTHR14928">
    <property type="entry name" value="MICRO-RNA BINDING ZINC FINGER CCCH DOMAIN-CONTAINING PROTEIN 7"/>
    <property type="match status" value="1"/>
</dbReference>
<evidence type="ECO:0000256" key="2">
    <source>
        <dbReference type="ARBA" id="ARBA00022771"/>
    </source>
</evidence>
<evidence type="ECO:0000313" key="7">
    <source>
        <dbReference type="Proteomes" id="UP001162483"/>
    </source>
</evidence>
<feature type="zinc finger region" description="C3H1-type" evidence="4">
    <location>
        <begin position="422"/>
        <end position="449"/>
    </location>
</feature>
<name>A0ABN9H3N2_9NEOB</name>
<dbReference type="SUPFAM" id="SSF57667">
    <property type="entry name" value="beta-beta-alpha zinc fingers"/>
    <property type="match status" value="1"/>
</dbReference>
<keyword evidence="7" id="KW-1185">Reference proteome</keyword>